<dbReference type="AlphaFoldDB" id="A0A1I7SQN3"/>
<evidence type="ECO:0000313" key="4">
    <source>
        <dbReference type="Proteomes" id="UP000659654"/>
    </source>
</evidence>
<feature type="region of interest" description="Disordered" evidence="1">
    <location>
        <begin position="66"/>
        <end position="89"/>
    </location>
</feature>
<reference evidence="5" key="1">
    <citation type="submission" date="2016-11" db="UniProtKB">
        <authorList>
            <consortium name="WormBaseParasite"/>
        </authorList>
    </citation>
    <scope>IDENTIFICATION</scope>
</reference>
<protein>
    <submittedName>
        <fullName evidence="2">(pine wood nematode) hypothetical protein</fullName>
    </submittedName>
</protein>
<evidence type="ECO:0000313" key="3">
    <source>
        <dbReference type="Proteomes" id="UP000095284"/>
    </source>
</evidence>
<dbReference type="EMBL" id="CAJFCV020000003">
    <property type="protein sequence ID" value="CAG9110140.1"/>
    <property type="molecule type" value="Genomic_DNA"/>
</dbReference>
<evidence type="ECO:0000313" key="5">
    <source>
        <dbReference type="WBParaSite" id="BXY_1534600.1"/>
    </source>
</evidence>
<proteinExistence type="predicted"/>
<dbReference type="Proteomes" id="UP000582659">
    <property type="component" value="Unassembled WGS sequence"/>
</dbReference>
<gene>
    <name evidence="2" type="ORF">BXYJ_LOCUS7376</name>
</gene>
<dbReference type="Proteomes" id="UP000659654">
    <property type="component" value="Unassembled WGS sequence"/>
</dbReference>
<evidence type="ECO:0000313" key="2">
    <source>
        <dbReference type="EMBL" id="CAD5222408.1"/>
    </source>
</evidence>
<sequence>MCRDFARHTSPLVVVGEAERDKDFIHARLAFLLSSSFLAISEPSVLPSVGPSAVCILTSGGVVEEGGKEEEEARQAAASSSSSSFQRTR</sequence>
<evidence type="ECO:0000256" key="1">
    <source>
        <dbReference type="SAM" id="MobiDB-lite"/>
    </source>
</evidence>
<name>A0A1I7SQN3_BURXY</name>
<dbReference type="Proteomes" id="UP000095284">
    <property type="component" value="Unplaced"/>
</dbReference>
<organism evidence="3 5">
    <name type="scientific">Bursaphelenchus xylophilus</name>
    <name type="common">Pinewood nematode worm</name>
    <name type="synonym">Aphelenchoides xylophilus</name>
    <dbReference type="NCBI Taxonomy" id="6326"/>
    <lineage>
        <taxon>Eukaryota</taxon>
        <taxon>Metazoa</taxon>
        <taxon>Ecdysozoa</taxon>
        <taxon>Nematoda</taxon>
        <taxon>Chromadorea</taxon>
        <taxon>Rhabditida</taxon>
        <taxon>Tylenchina</taxon>
        <taxon>Tylenchomorpha</taxon>
        <taxon>Aphelenchoidea</taxon>
        <taxon>Aphelenchoididae</taxon>
        <taxon>Bursaphelenchus</taxon>
    </lineage>
</organism>
<dbReference type="WBParaSite" id="BXY_1534600.1">
    <property type="protein sequence ID" value="BXY_1534600.1"/>
    <property type="gene ID" value="BXY_1534600"/>
</dbReference>
<reference evidence="2" key="2">
    <citation type="submission" date="2020-09" db="EMBL/GenBank/DDBJ databases">
        <authorList>
            <person name="Kikuchi T."/>
        </authorList>
    </citation>
    <scope>NUCLEOTIDE SEQUENCE</scope>
    <source>
        <strain evidence="2">Ka4C1</strain>
    </source>
</reference>
<accession>A0A1I7SQN3</accession>
<dbReference type="EMBL" id="CAJFDI010000003">
    <property type="protein sequence ID" value="CAD5222408.1"/>
    <property type="molecule type" value="Genomic_DNA"/>
</dbReference>
<keyword evidence="4" id="KW-1185">Reference proteome</keyword>
<feature type="compositionally biased region" description="Low complexity" evidence="1">
    <location>
        <begin position="75"/>
        <end position="89"/>
    </location>
</feature>